<feature type="coiled-coil region" evidence="6">
    <location>
        <begin position="558"/>
        <end position="730"/>
    </location>
</feature>
<feature type="binding site" evidence="6">
    <location>
        <begin position="33"/>
        <end position="40"/>
    </location>
    <ligand>
        <name>ATP</name>
        <dbReference type="ChEBI" id="CHEBI:30616"/>
    </ligand>
</feature>
<dbReference type="PANTHER" id="PTHR43977">
    <property type="entry name" value="STRUCTURAL MAINTENANCE OF CHROMOSOMES PROTEIN 3"/>
    <property type="match status" value="1"/>
</dbReference>
<dbReference type="GO" id="GO:0007059">
    <property type="term" value="P:chromosome segregation"/>
    <property type="evidence" value="ECO:0007669"/>
    <property type="project" value="UniProtKB-UniRule"/>
</dbReference>
<dbReference type="InterPro" id="IPR024704">
    <property type="entry name" value="SMC"/>
</dbReference>
<feature type="coiled-coil region" evidence="6">
    <location>
        <begin position="757"/>
        <end position="784"/>
    </location>
</feature>
<dbReference type="GO" id="GO:0007062">
    <property type="term" value="P:sister chromatid cohesion"/>
    <property type="evidence" value="ECO:0007669"/>
    <property type="project" value="InterPro"/>
</dbReference>
<gene>
    <name evidence="6" type="primary">smc</name>
    <name evidence="8" type="ORF">ENX07_07610</name>
</gene>
<name>A0A7C3YTQ9_UNCW3</name>
<feature type="coiled-coil region" evidence="6">
    <location>
        <begin position="221"/>
        <end position="416"/>
    </location>
</feature>
<proteinExistence type="inferred from homology"/>
<dbReference type="Gene3D" id="3.40.50.300">
    <property type="entry name" value="P-loop containing nucleotide triphosphate hydrolases"/>
    <property type="match status" value="2"/>
</dbReference>
<evidence type="ECO:0000256" key="6">
    <source>
        <dbReference type="HAMAP-Rule" id="MF_01894"/>
    </source>
</evidence>
<dbReference type="Pfam" id="PF02463">
    <property type="entry name" value="SMC_N"/>
    <property type="match status" value="1"/>
</dbReference>
<dbReference type="GO" id="GO:0003677">
    <property type="term" value="F:DNA binding"/>
    <property type="evidence" value="ECO:0007669"/>
    <property type="project" value="UniProtKB-UniRule"/>
</dbReference>
<evidence type="ECO:0000256" key="2">
    <source>
        <dbReference type="ARBA" id="ARBA00022741"/>
    </source>
</evidence>
<evidence type="ECO:0000313" key="8">
    <source>
        <dbReference type="EMBL" id="HGE99914.1"/>
    </source>
</evidence>
<comment type="similarity">
    <text evidence="6">Belongs to the SMC family.</text>
</comment>
<dbReference type="Gene3D" id="3.30.70.1620">
    <property type="match status" value="1"/>
</dbReference>
<protein>
    <recommendedName>
        <fullName evidence="6">Chromosome partition protein Smc</fullName>
    </recommendedName>
</protein>
<keyword evidence="3 6" id="KW-0067">ATP-binding</keyword>
<accession>A0A7C3YTQ9</accession>
<dbReference type="EMBL" id="DTMQ01000046">
    <property type="protein sequence ID" value="HGE99914.1"/>
    <property type="molecule type" value="Genomic_DNA"/>
</dbReference>
<reference evidence="8" key="1">
    <citation type="journal article" date="2020" name="mSystems">
        <title>Genome- and Community-Level Interaction Insights into Carbon Utilization and Element Cycling Functions of Hydrothermarchaeota in Hydrothermal Sediment.</title>
        <authorList>
            <person name="Zhou Z."/>
            <person name="Liu Y."/>
            <person name="Xu W."/>
            <person name="Pan J."/>
            <person name="Luo Z.H."/>
            <person name="Li M."/>
        </authorList>
    </citation>
    <scope>NUCLEOTIDE SEQUENCE [LARGE SCALE GENOMIC DNA]</scope>
    <source>
        <strain evidence="8">SpSt-906</strain>
    </source>
</reference>
<dbReference type="GO" id="GO:0005694">
    <property type="term" value="C:chromosome"/>
    <property type="evidence" value="ECO:0007669"/>
    <property type="project" value="InterPro"/>
</dbReference>
<sequence>MMRLKELHLFGFKSFPEKTVIKFSDGITAILGPNGCGKTNILDALRWVLGEQNLSLLRCSRNEELIFAGTKNRPPLNFCEVKLLLETEEDSPYGSEIEIKRRYFRNGEMEYFLNRKPCRLKDIEELFFKTGSKAYSLFSLSDIRRIISGEAKKLFDEAANLKKYQENKKEVKSKLELVERDLQRLEDIVRERRRIVLSLRRQKRKWEIYSSLREEEKRLQLAQLLKKKRLLAERLAEVKREREAMENEEDNYRKEMEEERERLEEWKERVKRGEEEKEKIQSQIAEWKERLSILDKELVKSEDRLAFLQEREKDLRSEQETWESGFVLTPEAIKKREEELHQLSEKESTYQKELERLREEVRVLEEEISEKEREKEKNERERIFFFDEIVRVSSELAKERQRLEMLEKERERFRNLDRVKKPDNLLGKVKDFFSFPPEYEKAVESALFPYHTFYLLSDLEENEPGMSQPEEPIGFLIVSLQKTLPPPSEKPPLTSLAEITEIKEGCPDLIVSLLKRTFLVKDYAEAKRFFTQYPECGFVTKDGASLRPEGSLFIAAISQTTESLIAHLREEIAQKEKEKRELEERKRQKEEEIAQQQKAIEGLKEKSKEKLKISSELLLNLTKISEEKKVLERERALIEKEMARDKIKEESRRKEIMEIEREIEELRRNYHQKKREEEEIRRLIAEKEEGLKSLELTELKQKKERSEEAINKKREEIENVQKRKVEKQLEEVGLLKEIEGCEREVARLLSGIGTEIKEEELILLEDVEERLKEIERKILAVGKVNPLAKDDFEREKQELDKFLKEKGDCAKAKEDLRSAIQEIDRRVREDFLRTFEGVRENFREIFARLFIEGEGDLILENPDNPIESEITIIAKPQGKNPRRLEQLSDGEKALLSLSLLFAFYKVKPAPFSFLDEIDAPLDDANVERFASYLKEIARTTQVVIITHNRLTLEKVDVLLGVTAEEPGVSKIITMRLKDINTPKES</sequence>
<evidence type="ECO:0000256" key="4">
    <source>
        <dbReference type="ARBA" id="ARBA00023054"/>
    </source>
</evidence>
<dbReference type="InterPro" id="IPR011890">
    <property type="entry name" value="SMC_prok"/>
</dbReference>
<dbReference type="GO" id="GO:0005524">
    <property type="term" value="F:ATP binding"/>
    <property type="evidence" value="ECO:0007669"/>
    <property type="project" value="UniProtKB-UniRule"/>
</dbReference>
<dbReference type="InterPro" id="IPR036277">
    <property type="entry name" value="SMC_hinge_sf"/>
</dbReference>
<keyword evidence="2 6" id="KW-0547">Nucleotide-binding</keyword>
<dbReference type="HAMAP" id="MF_01894">
    <property type="entry name" value="Smc_prok"/>
    <property type="match status" value="1"/>
</dbReference>
<evidence type="ECO:0000259" key="7">
    <source>
        <dbReference type="Pfam" id="PF02463"/>
    </source>
</evidence>
<comment type="subcellular location">
    <subcellularLocation>
        <location evidence="6">Cytoplasm</location>
    </subcellularLocation>
</comment>
<feature type="coiled-coil region" evidence="6">
    <location>
        <begin position="161"/>
        <end position="195"/>
    </location>
</feature>
<dbReference type="InterPro" id="IPR003395">
    <property type="entry name" value="RecF/RecN/SMC_N"/>
</dbReference>
<dbReference type="SUPFAM" id="SSF75553">
    <property type="entry name" value="Smc hinge domain"/>
    <property type="match status" value="1"/>
</dbReference>
<dbReference type="PIRSF" id="PIRSF005719">
    <property type="entry name" value="SMC"/>
    <property type="match status" value="1"/>
</dbReference>
<dbReference type="SUPFAM" id="SSF52540">
    <property type="entry name" value="P-loop containing nucleoside triphosphate hydrolases"/>
    <property type="match status" value="2"/>
</dbReference>
<keyword evidence="5 6" id="KW-0238">DNA-binding</keyword>
<evidence type="ECO:0000256" key="1">
    <source>
        <dbReference type="ARBA" id="ARBA00022490"/>
    </source>
</evidence>
<dbReference type="Gene3D" id="1.20.1060.20">
    <property type="match status" value="1"/>
</dbReference>
<keyword evidence="4 6" id="KW-0175">Coiled coil</keyword>
<dbReference type="GO" id="GO:0006260">
    <property type="term" value="P:DNA replication"/>
    <property type="evidence" value="ECO:0007669"/>
    <property type="project" value="UniProtKB-UniRule"/>
</dbReference>
<evidence type="ECO:0000256" key="3">
    <source>
        <dbReference type="ARBA" id="ARBA00022840"/>
    </source>
</evidence>
<dbReference type="InterPro" id="IPR027417">
    <property type="entry name" value="P-loop_NTPase"/>
</dbReference>
<comment type="function">
    <text evidence="6">Required for chromosome condensation and partitioning.</text>
</comment>
<dbReference type="GO" id="GO:0005737">
    <property type="term" value="C:cytoplasm"/>
    <property type="evidence" value="ECO:0007669"/>
    <property type="project" value="UniProtKB-SubCell"/>
</dbReference>
<comment type="caution">
    <text evidence="8">The sequence shown here is derived from an EMBL/GenBank/DDBJ whole genome shotgun (WGS) entry which is preliminary data.</text>
</comment>
<comment type="subunit">
    <text evidence="6">Homodimer.</text>
</comment>
<organism evidence="8">
    <name type="scientific">candidate division WOR-3 bacterium</name>
    <dbReference type="NCBI Taxonomy" id="2052148"/>
    <lineage>
        <taxon>Bacteria</taxon>
        <taxon>Bacteria division WOR-3</taxon>
    </lineage>
</organism>
<dbReference type="GO" id="GO:0016887">
    <property type="term" value="F:ATP hydrolysis activity"/>
    <property type="evidence" value="ECO:0007669"/>
    <property type="project" value="InterPro"/>
</dbReference>
<comment type="domain">
    <text evidence="6">Contains large globular domains required for ATP hydrolysis at each terminus and a third globular domain forming a flexible hinge near the middle of the molecule. These domains are separated by coiled-coil structures.</text>
</comment>
<dbReference type="GO" id="GO:0030261">
    <property type="term" value="P:chromosome condensation"/>
    <property type="evidence" value="ECO:0007669"/>
    <property type="project" value="InterPro"/>
</dbReference>
<evidence type="ECO:0000256" key="5">
    <source>
        <dbReference type="ARBA" id="ARBA00023125"/>
    </source>
</evidence>
<feature type="domain" description="RecF/RecN/SMC N-terminal" evidence="7">
    <location>
        <begin position="4"/>
        <end position="969"/>
    </location>
</feature>
<dbReference type="AlphaFoldDB" id="A0A7C3YTQ9"/>
<keyword evidence="1 6" id="KW-0963">Cytoplasm</keyword>